<dbReference type="AlphaFoldDB" id="A0AAV9WRR2"/>
<gene>
    <name evidence="2" type="ORF">TWF694_005645</name>
</gene>
<organism evidence="2 3">
    <name type="scientific">Orbilia ellipsospora</name>
    <dbReference type="NCBI Taxonomy" id="2528407"/>
    <lineage>
        <taxon>Eukaryota</taxon>
        <taxon>Fungi</taxon>
        <taxon>Dikarya</taxon>
        <taxon>Ascomycota</taxon>
        <taxon>Pezizomycotina</taxon>
        <taxon>Orbiliomycetes</taxon>
        <taxon>Orbiliales</taxon>
        <taxon>Orbiliaceae</taxon>
        <taxon>Orbilia</taxon>
    </lineage>
</organism>
<feature type="compositionally biased region" description="Basic and acidic residues" evidence="1">
    <location>
        <begin position="133"/>
        <end position="146"/>
    </location>
</feature>
<dbReference type="Proteomes" id="UP001365542">
    <property type="component" value="Unassembled WGS sequence"/>
</dbReference>
<evidence type="ECO:0000313" key="2">
    <source>
        <dbReference type="EMBL" id="KAK6523975.1"/>
    </source>
</evidence>
<keyword evidence="3" id="KW-1185">Reference proteome</keyword>
<accession>A0AAV9WRR2</accession>
<name>A0AAV9WRR2_9PEZI</name>
<proteinExistence type="predicted"/>
<evidence type="ECO:0000256" key="1">
    <source>
        <dbReference type="SAM" id="MobiDB-lite"/>
    </source>
</evidence>
<feature type="compositionally biased region" description="Polar residues" evidence="1">
    <location>
        <begin position="96"/>
        <end position="124"/>
    </location>
</feature>
<protein>
    <submittedName>
        <fullName evidence="2">Uncharacterized protein</fullName>
    </submittedName>
</protein>
<comment type="caution">
    <text evidence="2">The sequence shown here is derived from an EMBL/GenBank/DDBJ whole genome shotgun (WGS) entry which is preliminary data.</text>
</comment>
<feature type="region of interest" description="Disordered" evidence="1">
    <location>
        <begin position="93"/>
        <end position="146"/>
    </location>
</feature>
<reference evidence="2 3" key="1">
    <citation type="submission" date="2019-10" db="EMBL/GenBank/DDBJ databases">
        <authorList>
            <person name="Palmer J.M."/>
        </authorList>
    </citation>
    <scope>NUCLEOTIDE SEQUENCE [LARGE SCALE GENOMIC DNA]</scope>
    <source>
        <strain evidence="2 3">TWF694</strain>
    </source>
</reference>
<evidence type="ECO:0000313" key="3">
    <source>
        <dbReference type="Proteomes" id="UP001365542"/>
    </source>
</evidence>
<sequence length="146" mass="15931">MNHRQHIPRLDTSAEHNHPIDSTHNPTQGRSLSEEYRRTSAGEILLSETDVAWFNLAAGSQISDDTSVPLAPSNTSLGAEYVVRKRRNSFYGSVCAGNQSSTGSINTSNTPNTASKLHTKSSLWSPVMPGSGNERDKSDKSDKMEE</sequence>
<feature type="compositionally biased region" description="Polar residues" evidence="1">
    <location>
        <begin position="22"/>
        <end position="31"/>
    </location>
</feature>
<feature type="region of interest" description="Disordered" evidence="1">
    <location>
        <begin position="1"/>
        <end position="36"/>
    </location>
</feature>
<dbReference type="EMBL" id="JAVHJO010000018">
    <property type="protein sequence ID" value="KAK6523975.1"/>
    <property type="molecule type" value="Genomic_DNA"/>
</dbReference>
<feature type="compositionally biased region" description="Basic and acidic residues" evidence="1">
    <location>
        <begin position="8"/>
        <end position="21"/>
    </location>
</feature>